<dbReference type="Proteomes" id="UP001298593">
    <property type="component" value="Unassembled WGS sequence"/>
</dbReference>
<dbReference type="RefSeq" id="WP_224976437.1">
    <property type="nucleotide sequence ID" value="NZ_JAYJJU010000016.1"/>
</dbReference>
<accession>A0ABU5XZC7</accession>
<dbReference type="InterPro" id="IPR049934">
    <property type="entry name" value="GjpA-like"/>
</dbReference>
<keyword evidence="2" id="KW-1185">Reference proteome</keyword>
<organism evidence="1 2">
    <name type="scientific">[Mycobacterium] nativiensis</name>
    <dbReference type="NCBI Taxonomy" id="2855503"/>
    <lineage>
        <taxon>Bacteria</taxon>
        <taxon>Bacillati</taxon>
        <taxon>Actinomycetota</taxon>
        <taxon>Actinomycetes</taxon>
        <taxon>Mycobacteriales</taxon>
        <taxon>Mycobacteriaceae</taxon>
        <taxon>Mycolicibacter</taxon>
    </lineage>
</organism>
<comment type="caution">
    <text evidence="1">The sequence shown here is derived from an EMBL/GenBank/DDBJ whole genome shotgun (WGS) entry which is preliminary data.</text>
</comment>
<proteinExistence type="predicted"/>
<gene>
    <name evidence="1" type="primary">gjpA</name>
    <name evidence="1" type="ORF">KV113_16315</name>
</gene>
<name>A0ABU5XZC7_9MYCO</name>
<dbReference type="NCBIfam" id="NF033942">
    <property type="entry name" value="GjpA"/>
    <property type="match status" value="1"/>
</dbReference>
<dbReference type="EMBL" id="JAYJJU010000016">
    <property type="protein sequence ID" value="MEB3033117.1"/>
    <property type="molecule type" value="Genomic_DNA"/>
</dbReference>
<evidence type="ECO:0000313" key="2">
    <source>
        <dbReference type="Proteomes" id="UP001298593"/>
    </source>
</evidence>
<protein>
    <submittedName>
        <fullName evidence="1">Outer membrane porin GjpA</fullName>
    </submittedName>
</protein>
<reference evidence="1 2" key="1">
    <citation type="submission" date="2023-12" db="EMBL/GenBank/DDBJ databases">
        <title>Description of new species of Mycobacterium terrae complex isolated from sewage at the Sao Paulo Zoological Park Foundation in Brazil.</title>
        <authorList>
            <person name="Romagnoli C.L."/>
            <person name="Conceicao E.C."/>
            <person name="Machado E."/>
            <person name="Barreto L.B.P.F."/>
            <person name="Sharma A."/>
            <person name="Silva N.M."/>
            <person name="Marques L.E."/>
            <person name="Juliana M.A."/>
            <person name="Lourenco M.C.S."/>
            <person name="Digiampietri L.A."/>
            <person name="Suffys P.N."/>
            <person name="Viana-Niero C."/>
        </authorList>
    </citation>
    <scope>NUCLEOTIDE SEQUENCE [LARGE SCALE GENOMIC DNA]</scope>
    <source>
        <strain evidence="1 2">MYC340</strain>
    </source>
</reference>
<evidence type="ECO:0000313" key="1">
    <source>
        <dbReference type="EMBL" id="MEB3033117.1"/>
    </source>
</evidence>
<sequence length="369" mass="37976">MLCITYLKEFPLRATVRPYTTAGVALVGASLVAASPAPVSMPVSLDVQSRAVALASAWDDVLNAASANVTTMLNNWYLAPGVGMQQFIANQMGYWDLLANDRAGSINEVTEEVQKHLNAVISGWALQNETDATHSTVLNHTMDGTHQLMFGQIAGYIPADVDKDSIMPIIDYLGSPASAMLMGMIGPGISPWIALLNGITDGDNPLDILVNMGGAFFNGATLNLDALLPMINEAGFFPAGMNMDHLDFAFGGLLSPGAAAPIYQVLGPGGEVAAEVPAVGGSIFQSVGLEFSGVPVLGTLDLNSAGIGPIAAMQAWGQTVGALLGSGWDGKGPVVVTPPLAGAELPIVDDGGAADATDAFGWLGDLLGL</sequence>